<evidence type="ECO:0000256" key="4">
    <source>
        <dbReference type="ARBA" id="ARBA00022475"/>
    </source>
</evidence>
<dbReference type="AlphaFoldDB" id="A0A4Y1WNZ0"/>
<sequence length="441" mass="48762">MRFTNRQILKITFPVLLSLMMEQLIGLTDTIYLGHVGEVELGASAIAGIFYLTIFMVGFGFSIGAQVLIARRNGEGNLAGIGPIFMQGMWFLLGMAVLFFGVSRALAPWLLGYLIESRAICAAAESYLGYRTFGFFFSFAAAMFRAFYVGTTNTRILTANSVVMVLTNVVLNYLLIFGGWGIPPLGIAGAAIASVISEAVSLVFFVVYTYRRVAWRAYGLFRFRGIEWKILRQVFGVSVWIMLQEAIAFISWFIFFVAIENLGERPLAVTNMVRSISSVVFLFINAFASTASSLVGNLIGAGEADRVWGLCRRMVRLCFAFVLPVSLLFALLPRVVLGAYTGNAELIAAAVPSLWVMLTTIVPCVPAFIYQFSVSGTGNTRTALGITLVCVTAYTLYTLWLVYVLRADVALCWTADHVYYLISLALSYAYIRSGRWRRLKI</sequence>
<proteinExistence type="predicted"/>
<dbReference type="PANTHER" id="PTHR43298:SF2">
    <property type="entry name" value="FMN_FAD EXPORTER YEEO-RELATED"/>
    <property type="match status" value="1"/>
</dbReference>
<keyword evidence="2" id="KW-0813">Transport</keyword>
<feature type="transmembrane region" description="Helical" evidence="10">
    <location>
        <begin position="90"/>
        <end position="115"/>
    </location>
</feature>
<evidence type="ECO:0000256" key="10">
    <source>
        <dbReference type="SAM" id="Phobius"/>
    </source>
</evidence>
<evidence type="ECO:0000256" key="2">
    <source>
        <dbReference type="ARBA" id="ARBA00022448"/>
    </source>
</evidence>
<evidence type="ECO:0000313" key="12">
    <source>
        <dbReference type="Proteomes" id="UP000318946"/>
    </source>
</evidence>
<dbReference type="InterPro" id="IPR048279">
    <property type="entry name" value="MdtK-like"/>
</dbReference>
<feature type="transmembrane region" description="Helical" evidence="10">
    <location>
        <begin position="382"/>
        <end position="405"/>
    </location>
</feature>
<dbReference type="InterPro" id="IPR050222">
    <property type="entry name" value="MATE_MdtK"/>
</dbReference>
<evidence type="ECO:0000256" key="1">
    <source>
        <dbReference type="ARBA" id="ARBA00004651"/>
    </source>
</evidence>
<keyword evidence="3" id="KW-0050">Antiport</keyword>
<feature type="transmembrane region" description="Helical" evidence="10">
    <location>
        <begin position="346"/>
        <end position="370"/>
    </location>
</feature>
<feature type="transmembrane region" description="Helical" evidence="10">
    <location>
        <begin position="417"/>
        <end position="433"/>
    </location>
</feature>
<evidence type="ECO:0000256" key="5">
    <source>
        <dbReference type="ARBA" id="ARBA00022692"/>
    </source>
</evidence>
<gene>
    <name evidence="11" type="ORF">A5CBH24_01460</name>
</gene>
<keyword evidence="8 10" id="KW-0472">Membrane</keyword>
<name>A0A4Y1WNZ0_9BACT</name>
<dbReference type="NCBIfam" id="TIGR00797">
    <property type="entry name" value="matE"/>
    <property type="match status" value="1"/>
</dbReference>
<protein>
    <recommendedName>
        <fullName evidence="9">Multidrug-efflux transporter</fullName>
    </recommendedName>
</protein>
<comment type="subcellular location">
    <subcellularLocation>
        <location evidence="1">Cell membrane</location>
        <topology evidence="1">Multi-pass membrane protein</topology>
    </subcellularLocation>
</comment>
<dbReference type="GeneID" id="78340871"/>
<dbReference type="KEGG" id="acou:A5CBH24_01460"/>
<dbReference type="PIRSF" id="PIRSF006603">
    <property type="entry name" value="DinF"/>
    <property type="match status" value="1"/>
</dbReference>
<evidence type="ECO:0000256" key="7">
    <source>
        <dbReference type="ARBA" id="ARBA00023065"/>
    </source>
</evidence>
<keyword evidence="4" id="KW-1003">Cell membrane</keyword>
<dbReference type="EMBL" id="AP019735">
    <property type="protein sequence ID" value="BBL02833.1"/>
    <property type="molecule type" value="Genomic_DNA"/>
</dbReference>
<dbReference type="InterPro" id="IPR002528">
    <property type="entry name" value="MATE_fam"/>
</dbReference>
<organism evidence="11 12">
    <name type="scientific">Alistipes communis</name>
    <dbReference type="NCBI Taxonomy" id="2585118"/>
    <lineage>
        <taxon>Bacteria</taxon>
        <taxon>Pseudomonadati</taxon>
        <taxon>Bacteroidota</taxon>
        <taxon>Bacteroidia</taxon>
        <taxon>Bacteroidales</taxon>
        <taxon>Rikenellaceae</taxon>
        <taxon>Alistipes</taxon>
    </lineage>
</organism>
<dbReference type="GO" id="GO:0006811">
    <property type="term" value="P:monoatomic ion transport"/>
    <property type="evidence" value="ECO:0007669"/>
    <property type="project" value="UniProtKB-KW"/>
</dbReference>
<dbReference type="CDD" id="cd13133">
    <property type="entry name" value="MATE_like_7"/>
    <property type="match status" value="1"/>
</dbReference>
<dbReference type="GO" id="GO:0042910">
    <property type="term" value="F:xenobiotic transmembrane transporter activity"/>
    <property type="evidence" value="ECO:0007669"/>
    <property type="project" value="InterPro"/>
</dbReference>
<keyword evidence="6 10" id="KW-1133">Transmembrane helix</keyword>
<keyword evidence="12" id="KW-1185">Reference proteome</keyword>
<evidence type="ECO:0000256" key="6">
    <source>
        <dbReference type="ARBA" id="ARBA00022989"/>
    </source>
</evidence>
<keyword evidence="7" id="KW-0406">Ion transport</keyword>
<evidence type="ECO:0000256" key="9">
    <source>
        <dbReference type="ARBA" id="ARBA00031636"/>
    </source>
</evidence>
<reference evidence="12" key="1">
    <citation type="submission" date="2019-06" db="EMBL/GenBank/DDBJ databases">
        <title>Alistipes onderdonkii subsp. vulgaris subsp. nov., Alistipes dispar sp. nov. and Alistipes communis sp. nov., isolated from human faeces, and creation of Alistipes onderdonkii subsp. onderdonkii subsp. nov.</title>
        <authorList>
            <person name="Sakamoto M."/>
            <person name="Ikeyama N."/>
            <person name="Ogata Y."/>
            <person name="Suda W."/>
            <person name="Iino T."/>
            <person name="Hattori M."/>
            <person name="Ohkuma M."/>
        </authorList>
    </citation>
    <scope>NUCLEOTIDE SEQUENCE [LARGE SCALE GENOMIC DNA]</scope>
    <source>
        <strain evidence="12">5CBH24</strain>
    </source>
</reference>
<feature type="transmembrane region" description="Helical" evidence="10">
    <location>
        <begin position="127"/>
        <end position="150"/>
    </location>
</feature>
<evidence type="ECO:0000313" key="11">
    <source>
        <dbReference type="EMBL" id="BBL02833.1"/>
    </source>
</evidence>
<feature type="transmembrane region" description="Helical" evidence="10">
    <location>
        <begin position="45"/>
        <end position="69"/>
    </location>
</feature>
<keyword evidence="5 10" id="KW-0812">Transmembrane</keyword>
<feature type="transmembrane region" description="Helical" evidence="10">
    <location>
        <begin position="230"/>
        <end position="259"/>
    </location>
</feature>
<feature type="transmembrane region" description="Helical" evidence="10">
    <location>
        <begin position="162"/>
        <end position="182"/>
    </location>
</feature>
<feature type="transmembrane region" description="Helical" evidence="10">
    <location>
        <begin position="188"/>
        <end position="210"/>
    </location>
</feature>
<dbReference type="GO" id="GO:0015297">
    <property type="term" value="F:antiporter activity"/>
    <property type="evidence" value="ECO:0007669"/>
    <property type="project" value="UniProtKB-KW"/>
</dbReference>
<accession>A0A4Y1WNZ0</accession>
<evidence type="ECO:0000256" key="8">
    <source>
        <dbReference type="ARBA" id="ARBA00023136"/>
    </source>
</evidence>
<dbReference type="GO" id="GO:0005886">
    <property type="term" value="C:plasma membrane"/>
    <property type="evidence" value="ECO:0007669"/>
    <property type="project" value="UniProtKB-SubCell"/>
</dbReference>
<feature type="transmembrane region" description="Helical" evidence="10">
    <location>
        <begin position="279"/>
        <end position="302"/>
    </location>
</feature>
<feature type="transmembrane region" description="Helical" evidence="10">
    <location>
        <begin position="12"/>
        <end position="33"/>
    </location>
</feature>
<feature type="transmembrane region" description="Helical" evidence="10">
    <location>
        <begin position="314"/>
        <end position="340"/>
    </location>
</feature>
<dbReference type="RefSeq" id="WP_141411876.1">
    <property type="nucleotide sequence ID" value="NZ_AP019735.1"/>
</dbReference>
<dbReference type="OrthoDB" id="9780160at2"/>
<evidence type="ECO:0000256" key="3">
    <source>
        <dbReference type="ARBA" id="ARBA00022449"/>
    </source>
</evidence>
<dbReference type="PANTHER" id="PTHR43298">
    <property type="entry name" value="MULTIDRUG RESISTANCE PROTEIN NORM-RELATED"/>
    <property type="match status" value="1"/>
</dbReference>
<dbReference type="Proteomes" id="UP000318946">
    <property type="component" value="Chromosome"/>
</dbReference>
<dbReference type="Pfam" id="PF01554">
    <property type="entry name" value="MatE"/>
    <property type="match status" value="2"/>
</dbReference>